<dbReference type="Proteomes" id="UP001500604">
    <property type="component" value="Unassembled WGS sequence"/>
</dbReference>
<dbReference type="InterPro" id="IPR045758">
    <property type="entry name" value="AdeT1/2"/>
</dbReference>
<feature type="signal peptide" evidence="1">
    <location>
        <begin position="1"/>
        <end position="26"/>
    </location>
</feature>
<evidence type="ECO:0000256" key="1">
    <source>
        <dbReference type="SAM" id="SignalP"/>
    </source>
</evidence>
<dbReference type="Gene3D" id="3.40.190.170">
    <property type="entry name" value="Bacterial extracellular solute-binding protein, family 7"/>
    <property type="match status" value="1"/>
</dbReference>
<accession>A0ABP8V254</accession>
<gene>
    <name evidence="2" type="ORF">GCM10023116_12060</name>
</gene>
<reference evidence="3" key="1">
    <citation type="journal article" date="2019" name="Int. J. Syst. Evol. Microbiol.">
        <title>The Global Catalogue of Microorganisms (GCM) 10K type strain sequencing project: providing services to taxonomists for standard genome sequencing and annotation.</title>
        <authorList>
            <consortium name="The Broad Institute Genomics Platform"/>
            <consortium name="The Broad Institute Genome Sequencing Center for Infectious Disease"/>
            <person name="Wu L."/>
            <person name="Ma J."/>
        </authorList>
    </citation>
    <scope>NUCLEOTIDE SEQUENCE [LARGE SCALE GENOMIC DNA]</scope>
    <source>
        <strain evidence="3">JCM 17805</strain>
    </source>
</reference>
<name>A0ABP8V254_9GAMM</name>
<evidence type="ECO:0000313" key="2">
    <source>
        <dbReference type="EMBL" id="GAA4648932.1"/>
    </source>
</evidence>
<dbReference type="InterPro" id="IPR038404">
    <property type="entry name" value="TRAP_DctP_sf"/>
</dbReference>
<feature type="chain" id="PRO_5047481548" evidence="1">
    <location>
        <begin position="27"/>
        <end position="338"/>
    </location>
</feature>
<sequence>MSHHIRRPLLSLFAACVLTGSVSVQAALTKNTFCIFDPVGNNGDVLALMKDYKTEALSWGVDLELKTFMDESVIVDELKAGQCDAAAFTGIKTRAFNRFTSTVEAVGALPDYTTLRTTLQTLMSPKAAKLMHNGPYEVAGIMPAGAIYAFVRDRDWDSLNKIQGKKIIVMEGDEVSQQLVRQVGGTPVSGNTTNFAGKFNNGSVDVTFAPAVAYEPLEMYKGLEPGGGVVDHIFIQLTFQMVIRHDRFPEDFGQKSRQMALTSFDRAFAFIGKATDKIDDKYWVEPNPAEVDDYRQIMREARLALRDQSIYDGRMLKLMRKVRCKYDPVQAECSEKLE</sequence>
<dbReference type="Pfam" id="PF19582">
    <property type="entry name" value="AdeT1_2"/>
    <property type="match status" value="1"/>
</dbReference>
<keyword evidence="3" id="KW-1185">Reference proteome</keyword>
<comment type="caution">
    <text evidence="2">The sequence shown here is derived from an EMBL/GenBank/DDBJ whole genome shotgun (WGS) entry which is preliminary data.</text>
</comment>
<protein>
    <submittedName>
        <fullName evidence="2">DUF6091 family protein</fullName>
    </submittedName>
</protein>
<evidence type="ECO:0000313" key="3">
    <source>
        <dbReference type="Proteomes" id="UP001500604"/>
    </source>
</evidence>
<organism evidence="2 3">
    <name type="scientific">Kistimonas scapharcae</name>
    <dbReference type="NCBI Taxonomy" id="1036133"/>
    <lineage>
        <taxon>Bacteria</taxon>
        <taxon>Pseudomonadati</taxon>
        <taxon>Pseudomonadota</taxon>
        <taxon>Gammaproteobacteria</taxon>
        <taxon>Oceanospirillales</taxon>
        <taxon>Endozoicomonadaceae</taxon>
        <taxon>Kistimonas</taxon>
    </lineage>
</organism>
<keyword evidence="1" id="KW-0732">Signal</keyword>
<proteinExistence type="predicted"/>
<dbReference type="RefSeq" id="WP_345194660.1">
    <property type="nucleotide sequence ID" value="NZ_BAABFL010000112.1"/>
</dbReference>
<dbReference type="EMBL" id="BAABFL010000112">
    <property type="protein sequence ID" value="GAA4648932.1"/>
    <property type="molecule type" value="Genomic_DNA"/>
</dbReference>